<accession>A0ABQ2ZH03</accession>
<protein>
    <recommendedName>
        <fullName evidence="3">Carrier domain-containing protein</fullName>
    </recommendedName>
</protein>
<comment type="caution">
    <text evidence="4">The sequence shown here is derived from an EMBL/GenBank/DDBJ whole genome shotgun (WGS) entry which is preliminary data.</text>
</comment>
<dbReference type="InterPro" id="IPR020806">
    <property type="entry name" value="PKS_PP-bd"/>
</dbReference>
<keyword evidence="5" id="KW-1185">Reference proteome</keyword>
<organism evidence="4 5">
    <name type="scientific">Streptomyces djakartensis</name>
    <dbReference type="NCBI Taxonomy" id="68193"/>
    <lineage>
        <taxon>Bacteria</taxon>
        <taxon>Bacillati</taxon>
        <taxon>Actinomycetota</taxon>
        <taxon>Actinomycetes</taxon>
        <taxon>Kitasatosporales</taxon>
        <taxon>Streptomycetaceae</taxon>
        <taxon>Streptomyces</taxon>
    </lineage>
</organism>
<dbReference type="InterPro" id="IPR036736">
    <property type="entry name" value="ACP-like_sf"/>
</dbReference>
<reference evidence="5" key="1">
    <citation type="journal article" date="2019" name="Int. J. Syst. Evol. Microbiol.">
        <title>The Global Catalogue of Microorganisms (GCM) 10K type strain sequencing project: providing services to taxonomists for standard genome sequencing and annotation.</title>
        <authorList>
            <consortium name="The Broad Institute Genomics Platform"/>
            <consortium name="The Broad Institute Genome Sequencing Center for Infectious Disease"/>
            <person name="Wu L."/>
            <person name="Ma J."/>
        </authorList>
    </citation>
    <scope>NUCLEOTIDE SEQUENCE [LARGE SCALE GENOMIC DNA]</scope>
    <source>
        <strain evidence="5">JCM 4957</strain>
    </source>
</reference>
<dbReference type="RefSeq" id="WP_190197592.1">
    <property type="nucleotide sequence ID" value="NZ_BMWE01000005.1"/>
</dbReference>
<evidence type="ECO:0000313" key="4">
    <source>
        <dbReference type="EMBL" id="GGY15974.1"/>
    </source>
</evidence>
<dbReference type="PROSITE" id="PS50075">
    <property type="entry name" value="CARRIER"/>
    <property type="match status" value="1"/>
</dbReference>
<dbReference type="Gene3D" id="1.10.1200.10">
    <property type="entry name" value="ACP-like"/>
    <property type="match status" value="1"/>
</dbReference>
<dbReference type="Pfam" id="PF00550">
    <property type="entry name" value="PP-binding"/>
    <property type="match status" value="1"/>
</dbReference>
<evidence type="ECO:0000256" key="1">
    <source>
        <dbReference type="ARBA" id="ARBA00022450"/>
    </source>
</evidence>
<proteinExistence type="predicted"/>
<dbReference type="SUPFAM" id="SSF47336">
    <property type="entry name" value="ACP-like"/>
    <property type="match status" value="1"/>
</dbReference>
<dbReference type="EMBL" id="BMWE01000005">
    <property type="protein sequence ID" value="GGY15974.1"/>
    <property type="molecule type" value="Genomic_DNA"/>
</dbReference>
<dbReference type="InterPro" id="IPR009081">
    <property type="entry name" value="PP-bd_ACP"/>
</dbReference>
<gene>
    <name evidence="4" type="ORF">GCM10010384_22400</name>
</gene>
<keyword evidence="1" id="KW-0596">Phosphopantetheine</keyword>
<feature type="domain" description="Carrier" evidence="3">
    <location>
        <begin position="12"/>
        <end position="87"/>
    </location>
</feature>
<evidence type="ECO:0000313" key="5">
    <source>
        <dbReference type="Proteomes" id="UP000653308"/>
    </source>
</evidence>
<name>A0ABQ2ZH03_9ACTN</name>
<dbReference type="SMART" id="SM00823">
    <property type="entry name" value="PKS_PP"/>
    <property type="match status" value="1"/>
</dbReference>
<sequence length="96" mass="10695">MGKNSELFPEHKTAEDIQEIVRASWEAVFETSEIDLDAYFFDLGGTSLQALQVVDRLEHELGILVPTTMLFESPTMRLLTASLAQLLADARKPESA</sequence>
<evidence type="ECO:0000256" key="2">
    <source>
        <dbReference type="ARBA" id="ARBA00022553"/>
    </source>
</evidence>
<evidence type="ECO:0000259" key="3">
    <source>
        <dbReference type="PROSITE" id="PS50075"/>
    </source>
</evidence>
<keyword evidence="2" id="KW-0597">Phosphoprotein</keyword>
<dbReference type="Proteomes" id="UP000653308">
    <property type="component" value="Unassembled WGS sequence"/>
</dbReference>